<organism evidence="8">
    <name type="scientific">Desulfobacca acetoxidans</name>
    <dbReference type="NCBI Taxonomy" id="60893"/>
    <lineage>
        <taxon>Bacteria</taxon>
        <taxon>Pseudomonadati</taxon>
        <taxon>Thermodesulfobacteriota</taxon>
        <taxon>Desulfobaccia</taxon>
        <taxon>Desulfobaccales</taxon>
        <taxon>Desulfobaccaceae</taxon>
        <taxon>Desulfobacca</taxon>
    </lineage>
</organism>
<gene>
    <name evidence="8" type="ORF">ENW96_07315</name>
</gene>
<proteinExistence type="inferred from homology"/>
<dbReference type="InterPro" id="IPR005648">
    <property type="entry name" value="FlgD"/>
</dbReference>
<evidence type="ECO:0000256" key="4">
    <source>
        <dbReference type="ARBA" id="ARBA00024746"/>
    </source>
</evidence>
<dbReference type="GO" id="GO:0044781">
    <property type="term" value="P:bacterial-type flagellum organization"/>
    <property type="evidence" value="ECO:0007669"/>
    <property type="project" value="UniProtKB-UniRule"/>
</dbReference>
<reference evidence="8" key="1">
    <citation type="journal article" date="2020" name="mSystems">
        <title>Genome- and Community-Level Interaction Insights into Carbon Utilization and Element Cycling Functions of Hydrothermarchaeota in Hydrothermal Sediment.</title>
        <authorList>
            <person name="Zhou Z."/>
            <person name="Liu Y."/>
            <person name="Xu W."/>
            <person name="Pan J."/>
            <person name="Luo Z.H."/>
            <person name="Li M."/>
        </authorList>
    </citation>
    <scope>NUCLEOTIDE SEQUENCE [LARGE SCALE GENOMIC DNA]</scope>
    <source>
        <strain evidence="8">SpSt-897</strain>
    </source>
</reference>
<feature type="domain" description="FlgD/Vpr Ig-like" evidence="7">
    <location>
        <begin position="112"/>
        <end position="189"/>
    </location>
</feature>
<dbReference type="EMBL" id="DTMF01000181">
    <property type="protein sequence ID" value="HGF34184.1"/>
    <property type="molecule type" value="Genomic_DNA"/>
</dbReference>
<evidence type="ECO:0000256" key="3">
    <source>
        <dbReference type="ARBA" id="ARBA00022795"/>
    </source>
</evidence>
<evidence type="ECO:0000313" key="8">
    <source>
        <dbReference type="EMBL" id="HGF34184.1"/>
    </source>
</evidence>
<keyword evidence="8" id="KW-0966">Cell projection</keyword>
<comment type="caution">
    <text evidence="8">The sequence shown here is derived from an EMBL/GenBank/DDBJ whole genome shotgun (WGS) entry which is preliminary data.</text>
</comment>
<comment type="similarity">
    <text evidence="1 5">Belongs to the FlgD family.</text>
</comment>
<name>A0A7C3YYM8_9BACT</name>
<dbReference type="Pfam" id="PF13860">
    <property type="entry name" value="FlgD_ig"/>
    <property type="match status" value="1"/>
</dbReference>
<keyword evidence="3 5" id="KW-1005">Bacterial flagellum biogenesis</keyword>
<evidence type="ECO:0000256" key="5">
    <source>
        <dbReference type="RuleBase" id="RU362076"/>
    </source>
</evidence>
<comment type="function">
    <text evidence="4 5">Required for flagellar hook formation. May act as a scaffolding protein.</text>
</comment>
<dbReference type="Gene3D" id="2.30.30.910">
    <property type="match status" value="1"/>
</dbReference>
<protein>
    <recommendedName>
        <fullName evidence="2 5">Basal-body rod modification protein FlgD</fullName>
    </recommendedName>
</protein>
<dbReference type="InterPro" id="IPR025965">
    <property type="entry name" value="FlgD/Vpr_Ig-like"/>
</dbReference>
<dbReference type="AlphaFoldDB" id="A0A7C3YYM8"/>
<feature type="region of interest" description="Disordered" evidence="6">
    <location>
        <begin position="1"/>
        <end position="26"/>
    </location>
</feature>
<keyword evidence="8" id="KW-0969">Cilium</keyword>
<feature type="compositionally biased region" description="Low complexity" evidence="6">
    <location>
        <begin position="1"/>
        <end position="24"/>
    </location>
</feature>
<dbReference type="Pfam" id="PF03963">
    <property type="entry name" value="FlgD"/>
    <property type="match status" value="1"/>
</dbReference>
<keyword evidence="8" id="KW-0282">Flagellum</keyword>
<evidence type="ECO:0000256" key="1">
    <source>
        <dbReference type="ARBA" id="ARBA00010577"/>
    </source>
</evidence>
<accession>A0A7C3YYM8</accession>
<sequence length="236" mass="24956">MMDTTAAAAATTGTTASGSSSSSANLSGVIQQNMGKEDFLKLLVTQLQYQDPMAPEDPKDFVAQLAQFSSLEQQINSNQNLQDLAKVIQNLQQSQNMAQGVALLGKTVKGAGNQLTVTGGKALEASFNLPRSAKEVVVGIFDSTGKQVRTLTLGAQPAGSLTLSWDGRNSQGNQVADGLYTYQIAAKDKDGKAISVDNYFTGTVEEVYQDSQGVWVKVNGRQVLLSNIVSISEDGS</sequence>
<evidence type="ECO:0000256" key="2">
    <source>
        <dbReference type="ARBA" id="ARBA00016013"/>
    </source>
</evidence>
<evidence type="ECO:0000259" key="7">
    <source>
        <dbReference type="Pfam" id="PF13860"/>
    </source>
</evidence>
<evidence type="ECO:0000256" key="6">
    <source>
        <dbReference type="SAM" id="MobiDB-lite"/>
    </source>
</evidence>
<dbReference type="Gene3D" id="2.60.40.4070">
    <property type="match status" value="1"/>
</dbReference>